<evidence type="ECO:0000313" key="6">
    <source>
        <dbReference type="EMBL" id="AET67623.1"/>
    </source>
</evidence>
<comment type="subcellular location">
    <subcellularLocation>
        <location evidence="1">Membrane</location>
        <topology evidence="1">Multi-pass membrane protein</topology>
    </subcellularLocation>
</comment>
<feature type="transmembrane region" description="Helical" evidence="5">
    <location>
        <begin position="21"/>
        <end position="40"/>
    </location>
</feature>
<keyword evidence="4 5" id="KW-0472">Membrane</keyword>
<keyword evidence="2 5" id="KW-0812">Transmembrane</keyword>
<evidence type="ECO:0000313" key="7">
    <source>
        <dbReference type="Proteomes" id="UP000006346"/>
    </source>
</evidence>
<dbReference type="STRING" id="768706.Desor_2014"/>
<dbReference type="AlphaFoldDB" id="G7WF12"/>
<keyword evidence="3 5" id="KW-1133">Transmembrane helix</keyword>
<dbReference type="NCBIfam" id="TIGR03061">
    <property type="entry name" value="pip_yhgE_Nterm"/>
    <property type="match status" value="1"/>
</dbReference>
<feature type="transmembrane region" description="Helical" evidence="5">
    <location>
        <begin position="715"/>
        <end position="740"/>
    </location>
</feature>
<evidence type="ECO:0000256" key="2">
    <source>
        <dbReference type="ARBA" id="ARBA00022692"/>
    </source>
</evidence>
<dbReference type="PANTHER" id="PTHR43077">
    <property type="entry name" value="TRANSPORT PERMEASE YVFS-RELATED"/>
    <property type="match status" value="1"/>
</dbReference>
<dbReference type="InterPro" id="IPR051328">
    <property type="entry name" value="T7SS_ABC-Transporter"/>
</dbReference>
<dbReference type="OrthoDB" id="9811483at2"/>
<reference evidence="6 7" key="2">
    <citation type="journal article" date="2012" name="J. Bacteriol.">
        <title>Complete genome sequences of Desulfosporosinus orientis DSM765T, Desulfosporosinus youngiae DSM17734T, Desulfosporosinus meridiei DSM13257T, and Desulfosporosinus acidiphilus DSM22704T.</title>
        <authorList>
            <person name="Pester M."/>
            <person name="Brambilla E."/>
            <person name="Alazard D."/>
            <person name="Rattei T."/>
            <person name="Weinmaier T."/>
            <person name="Han J."/>
            <person name="Lucas S."/>
            <person name="Lapidus A."/>
            <person name="Cheng J.F."/>
            <person name="Goodwin L."/>
            <person name="Pitluck S."/>
            <person name="Peters L."/>
            <person name="Ovchinnikova G."/>
            <person name="Teshima H."/>
            <person name="Detter J.C."/>
            <person name="Han C.S."/>
            <person name="Tapia R."/>
            <person name="Land M.L."/>
            <person name="Hauser L."/>
            <person name="Kyrpides N.C."/>
            <person name="Ivanova N.N."/>
            <person name="Pagani I."/>
            <person name="Huntmann M."/>
            <person name="Wei C.L."/>
            <person name="Davenport K.W."/>
            <person name="Daligault H."/>
            <person name="Chain P.S."/>
            <person name="Chen A."/>
            <person name="Mavromatis K."/>
            <person name="Markowitz V."/>
            <person name="Szeto E."/>
            <person name="Mikhailova N."/>
            <person name="Pati A."/>
            <person name="Wagner M."/>
            <person name="Woyke T."/>
            <person name="Ollivier B."/>
            <person name="Klenk H.P."/>
            <person name="Spring S."/>
            <person name="Loy A."/>
        </authorList>
    </citation>
    <scope>NUCLEOTIDE SEQUENCE [LARGE SCALE GENOMIC DNA]</scope>
    <source>
        <strain evidence="7">ATCC 19365 / DSM 765 / NCIMB 8382 / VKM B-1628</strain>
    </source>
</reference>
<dbReference type="PANTHER" id="PTHR43077:SF10">
    <property type="entry name" value="TRANSPORT PERMEASE PROTEIN"/>
    <property type="match status" value="1"/>
</dbReference>
<dbReference type="RefSeq" id="WP_014184438.1">
    <property type="nucleotide sequence ID" value="NC_016584.1"/>
</dbReference>
<reference evidence="7" key="1">
    <citation type="submission" date="2011-11" db="EMBL/GenBank/DDBJ databases">
        <title>Complete sequence of Desulfosporosinus orientis DSM 765.</title>
        <authorList>
            <person name="Lucas S."/>
            <person name="Han J."/>
            <person name="Lapidus A."/>
            <person name="Cheng J.-F."/>
            <person name="Goodwin L."/>
            <person name="Pitluck S."/>
            <person name="Peters L."/>
            <person name="Ovchinnikova G."/>
            <person name="Teshima H."/>
            <person name="Detter J.C."/>
            <person name="Han C."/>
            <person name="Tapia R."/>
            <person name="Land M."/>
            <person name="Hauser L."/>
            <person name="Kyrpides N."/>
            <person name="Ivanova N."/>
            <person name="Pagani I."/>
            <person name="Pester M."/>
            <person name="Spring S."/>
            <person name="Ollivier B."/>
            <person name="Rattei T."/>
            <person name="Klenk H.-P."/>
            <person name="Wagner M."/>
            <person name="Loy A."/>
            <person name="Woyke T."/>
        </authorList>
    </citation>
    <scope>NUCLEOTIDE SEQUENCE [LARGE SCALE GENOMIC DNA]</scope>
    <source>
        <strain evidence="7">ATCC 19365 / DSM 765 / NCIMB 8382 / VKM B-1628</strain>
    </source>
</reference>
<name>G7WF12_DESOD</name>
<evidence type="ECO:0000256" key="4">
    <source>
        <dbReference type="ARBA" id="ARBA00023136"/>
    </source>
</evidence>
<dbReference type="GO" id="GO:0016020">
    <property type="term" value="C:membrane"/>
    <property type="evidence" value="ECO:0007669"/>
    <property type="project" value="UniProtKB-SubCell"/>
</dbReference>
<dbReference type="PATRIC" id="fig|768706.3.peg.2026"/>
<organism evidence="6 7">
    <name type="scientific">Desulfosporosinus orientis (strain ATCC 19365 / DSM 765 / NCIMB 8382 / VKM B-1628 / Singapore I)</name>
    <name type="common">Desulfotomaculum orientis</name>
    <dbReference type="NCBI Taxonomy" id="768706"/>
    <lineage>
        <taxon>Bacteria</taxon>
        <taxon>Bacillati</taxon>
        <taxon>Bacillota</taxon>
        <taxon>Clostridia</taxon>
        <taxon>Eubacteriales</taxon>
        <taxon>Desulfitobacteriaceae</taxon>
        <taxon>Desulfosporosinus</taxon>
    </lineage>
</organism>
<feature type="transmembrane region" description="Helical" evidence="5">
    <location>
        <begin position="746"/>
        <end position="765"/>
    </location>
</feature>
<dbReference type="NCBIfam" id="TIGR03062">
    <property type="entry name" value="pip_yhgE_Cterm"/>
    <property type="match status" value="1"/>
</dbReference>
<accession>G7WF12</accession>
<evidence type="ECO:0000256" key="3">
    <source>
        <dbReference type="ARBA" id="ARBA00022989"/>
    </source>
</evidence>
<dbReference type="KEGG" id="dor:Desor_2014"/>
<keyword evidence="7" id="KW-1185">Reference proteome</keyword>
<sequence length="872" mass="95526">MDFHKILDVYRRDWKRIVTNPVALIIIGGLCLIPSLYAWINIKASWDIYENTGDIPVAVVNNDKAVSFHGKEINIGNDVVAGLQENNKIHWIFVSRKEADLGLIDSTYYAAIEIPEDFSQKFLTILSDNPQKPQIIYKADTKVNPVAGKIVGTAKNALVQEITANFLTTVNETLFSSLNTVGKDAEKNRDKILDLKDSIVKVNQGMTVITNSLAAIHTNSDNLSQLLDSVDTALPLIQSGLETVALNNSHRSQAIQSLKAATNESLTNINTNLNYIKASNDRIAGLFTDLNEAAAEGNKVKINTLFPKINAGLDAMDSAIEATKDYLQSCKELDVTGDIDRAVSDLTSLQTSILKVRQQLVTVQEHLAAVKTKTDQAYEALNLDSLQDSLNSLNDSLGKAIVRLQSLNLPELDPLISALQEMQAKLNNGLIPLLKTIADSQESVDEVLESLDQALTKSIQTLDKVNTQINTALDFLKVAKADNRKKQEILSDMIDSLAKMQPYLADEKVQFSNLQEQINKGNQISKSSADMINQDLQKISQQLTAAITDYNNGAKEALGDMADGLFASAAEATQMIQSAQDLSKQIAAMVHTAQSGVKLASGLSADLNTRLQEFKDIINLLSGKLQVVNNRDIAQIIALLQTNPALMGSLMADPFDLRTESINAIPNYGSSMAPIYTTLALWVGCLILNSILKPRVASFPGSETLTLRERHFGKMLLFISLAVIQGLIAALGDLYLLHIYTVNKGLFITFCLVSSLVFSIITFTLMSTLGNLGKALAIIYMILQLAGSGGTYPIQVDPLIFRILQPLFPFTYAVNGLREAVAGPLVSSVVLDFIQLFLFAVVFLLFGYFAIKPLHKYIHRFEEKFNESGIGE</sequence>
<dbReference type="InterPro" id="IPR017500">
    <property type="entry name" value="Phage_infect_YhgE_N"/>
</dbReference>
<dbReference type="HOGENOM" id="CLU_004534_2_0_9"/>
<dbReference type="Proteomes" id="UP000006346">
    <property type="component" value="Chromosome"/>
</dbReference>
<proteinExistence type="predicted"/>
<dbReference type="Gene3D" id="3.40.1710.10">
    <property type="entry name" value="abc type-2 transporter like domain"/>
    <property type="match status" value="1"/>
</dbReference>
<evidence type="ECO:0000256" key="1">
    <source>
        <dbReference type="ARBA" id="ARBA00004141"/>
    </source>
</evidence>
<dbReference type="eggNOG" id="COG1511">
    <property type="taxonomic scope" value="Bacteria"/>
</dbReference>
<feature type="transmembrane region" description="Helical" evidence="5">
    <location>
        <begin position="833"/>
        <end position="851"/>
    </location>
</feature>
<evidence type="ECO:0000256" key="5">
    <source>
        <dbReference type="SAM" id="Phobius"/>
    </source>
</evidence>
<gene>
    <name evidence="6" type="ordered locus">Desor_2014</name>
</gene>
<protein>
    <submittedName>
        <fullName evidence="6">YhgE/Pip-like protein</fullName>
    </submittedName>
</protein>
<dbReference type="EMBL" id="CP003108">
    <property type="protein sequence ID" value="AET67623.1"/>
    <property type="molecule type" value="Genomic_DNA"/>
</dbReference>
<dbReference type="InterPro" id="IPR017501">
    <property type="entry name" value="Phage_infect_YhgE_C"/>
</dbReference>